<accession>A0A937FUG7</accession>
<protein>
    <recommendedName>
        <fullName evidence="3">Fibronectin type-III domain-containing protein</fullName>
    </recommendedName>
</protein>
<dbReference type="InterPro" id="IPR011044">
    <property type="entry name" value="Quino_amine_DH_bsu"/>
</dbReference>
<dbReference type="Gene3D" id="2.120.10.30">
    <property type="entry name" value="TolB, C-terminal domain"/>
    <property type="match status" value="1"/>
</dbReference>
<dbReference type="InterPro" id="IPR036116">
    <property type="entry name" value="FN3_sf"/>
</dbReference>
<organism evidence="1 2">
    <name type="scientific">Fulvivirga marina</name>
    <dbReference type="NCBI Taxonomy" id="2494733"/>
    <lineage>
        <taxon>Bacteria</taxon>
        <taxon>Pseudomonadati</taxon>
        <taxon>Bacteroidota</taxon>
        <taxon>Cytophagia</taxon>
        <taxon>Cytophagales</taxon>
        <taxon>Fulvivirgaceae</taxon>
        <taxon>Fulvivirga</taxon>
    </lineage>
</organism>
<dbReference type="InterPro" id="IPR011042">
    <property type="entry name" value="6-blade_b-propeller_TolB-like"/>
</dbReference>
<dbReference type="RefSeq" id="WP_202855774.1">
    <property type="nucleotide sequence ID" value="NZ_JAEUGD010000023.1"/>
</dbReference>
<sequence>MYRIPLSSFSGPTITYSRPAMTAGFNIDHHPGESLVYINGFVDSDPGSIEYSDYNDQDCCQSPSTLNIGAYSGDIFHDINVDTDGEYVYVSNEFDGRIYRTGTFGGSLTAIISSGAGEAFDFDLGAREIIYESPSTNRVMAADMDNGSGGYTKITSGLTDIKAIAVHPDGRLIILDGTSIKTANSDGSELTSIMAGLSGATDISLASCSDPTVQASAPVVSTSSSSIDLSWTNGNGNQVIVVARQGSAVNSNPVDGILHAANSAFGSGDLLGTDNYVVYRGTGSSVTINNMAPSTTYHFAVYSLNTFGACYRTPALTTSATTLAPPSPQNVTSSMANDSYPLGTTITIDVTFDQNVNVTGTPRILLETGTTDRYATYSGGSGTAILQFQYIVQTGDVSSDLEYTSSSALEAGLSGFTLTVRF</sequence>
<gene>
    <name evidence="1" type="ORF">JMN32_07940</name>
</gene>
<dbReference type="AlphaFoldDB" id="A0A937FUG7"/>
<dbReference type="InterPro" id="IPR013783">
    <property type="entry name" value="Ig-like_fold"/>
</dbReference>
<dbReference type="Proteomes" id="UP000614216">
    <property type="component" value="Unassembled WGS sequence"/>
</dbReference>
<dbReference type="SUPFAM" id="SSF50969">
    <property type="entry name" value="YVTN repeat-like/Quinoprotein amine dehydrogenase"/>
    <property type="match status" value="1"/>
</dbReference>
<dbReference type="EMBL" id="JAEUGD010000023">
    <property type="protein sequence ID" value="MBL6446234.1"/>
    <property type="molecule type" value="Genomic_DNA"/>
</dbReference>
<comment type="caution">
    <text evidence="1">The sequence shown here is derived from an EMBL/GenBank/DDBJ whole genome shotgun (WGS) entry which is preliminary data.</text>
</comment>
<reference evidence="1" key="1">
    <citation type="submission" date="2021-01" db="EMBL/GenBank/DDBJ databases">
        <title>Fulvivirga kasyanovii gen. nov., sp nov., a novel member of the phylum Bacteroidetes isolated from seawater in a mussel farm.</title>
        <authorList>
            <person name="Zhao L.-H."/>
            <person name="Wang Z.-J."/>
        </authorList>
    </citation>
    <scope>NUCLEOTIDE SEQUENCE</scope>
    <source>
        <strain evidence="1">29W222</strain>
    </source>
</reference>
<dbReference type="Gene3D" id="2.60.40.10">
    <property type="entry name" value="Immunoglobulins"/>
    <property type="match status" value="1"/>
</dbReference>
<evidence type="ECO:0008006" key="3">
    <source>
        <dbReference type="Google" id="ProtNLM"/>
    </source>
</evidence>
<evidence type="ECO:0000313" key="2">
    <source>
        <dbReference type="Proteomes" id="UP000614216"/>
    </source>
</evidence>
<dbReference type="SUPFAM" id="SSF49265">
    <property type="entry name" value="Fibronectin type III"/>
    <property type="match status" value="1"/>
</dbReference>
<keyword evidence="2" id="KW-1185">Reference proteome</keyword>
<evidence type="ECO:0000313" key="1">
    <source>
        <dbReference type="EMBL" id="MBL6446234.1"/>
    </source>
</evidence>
<name>A0A937FUG7_9BACT</name>
<proteinExistence type="predicted"/>